<protein>
    <submittedName>
        <fullName evidence="2">Baseplate wedge protein</fullName>
    </submittedName>
</protein>
<dbReference type="InterPro" id="IPR049026">
    <property type="entry name" value="Gp6-like_N"/>
</dbReference>
<dbReference type="GeneID" id="24404926"/>
<evidence type="ECO:0000313" key="3">
    <source>
        <dbReference type="Proteomes" id="UP000033009"/>
    </source>
</evidence>
<dbReference type="Proteomes" id="UP000033009">
    <property type="component" value="Segment"/>
</dbReference>
<keyword evidence="3" id="KW-1185">Reference proteome</keyword>
<gene>
    <name evidence="2" type="ORF">Syn7803US120_79</name>
</gene>
<accession>A0A0E3FH85</accession>
<dbReference type="KEGG" id="vg:24404926"/>
<evidence type="ECO:0000259" key="1">
    <source>
        <dbReference type="Pfam" id="PF21379"/>
    </source>
</evidence>
<dbReference type="EMBL" id="KJ019082">
    <property type="protein sequence ID" value="AIX26800.1"/>
    <property type="molecule type" value="Genomic_DNA"/>
</dbReference>
<feature type="domain" description="Baseplate wedge protein gp6-like N-terminal helical" evidence="1">
    <location>
        <begin position="11"/>
        <end position="83"/>
    </location>
</feature>
<organism evidence="2 3">
    <name type="scientific">Synechococcus phage ACG-2014i</name>
    <dbReference type="NCBI Taxonomy" id="1493513"/>
    <lineage>
        <taxon>Viruses</taxon>
        <taxon>Duplodnaviria</taxon>
        <taxon>Heunggongvirae</taxon>
        <taxon>Uroviricota</taxon>
        <taxon>Caudoviricetes</taxon>
        <taxon>Pantevenvirales</taxon>
        <taxon>Kyanoviridae</taxon>
        <taxon>Chalconvirus</taxon>
        <taxon>Chalconvirus acg2014i</taxon>
    </lineage>
</organism>
<reference evidence="2 3" key="1">
    <citation type="submission" date="2013-12" db="EMBL/GenBank/DDBJ databases">
        <title>Ecological redundancy of diverse viral populations within a natural community.</title>
        <authorList>
            <person name="Gregory A.C."/>
            <person name="LaButti K."/>
            <person name="Copeland A."/>
            <person name="Woyke T."/>
            <person name="Sullivan M.B."/>
        </authorList>
    </citation>
    <scope>NUCLEOTIDE SEQUENCE [LARGE SCALE GENOMIC DNA]</scope>
    <source>
        <strain evidence="2">Syn7803US120</strain>
    </source>
</reference>
<dbReference type="Pfam" id="PF21379">
    <property type="entry name" value="Gp6-like_1st"/>
    <property type="match status" value="1"/>
</dbReference>
<evidence type="ECO:0000313" key="2">
    <source>
        <dbReference type="EMBL" id="AIX26800.1"/>
    </source>
</evidence>
<sequence>MPYTQVANLDFEDIKSALKDYLRATSDFTDYDFEGSAMSALIDTLAYNTYYTAFNTNMVVNELFIDSATLRDNVVSLAKQLGYTPKSATAPVAYISFTATYANSTSDTLLLLKKGTGFVANYDNTLYQYVVLNDVKGQVSNDVATFTNVPVYEGTQIVNTFTINTSLKNQKFVLDNDKIDTNTIEVKVFPTGSGLSELYQITNNILEVDGNSKVAFIDEIEDERYQLILGDGVLGKKLENGARVEVSYIKTNGSESNGVRTFIFSGVLENMNGASPQSISTSITNTVPSSGGEEIETTAKIKFNAPKSYGAQDRAVTAQDYGAIVRNIYPSTSDIIIFGGEDQVPPEYGKVFIVLKPNDAAFLTSLTKKDITDKLKKYMVASVQPVIVDPSVLYIELTSKIFYNSLITDETPAQVRDKVIGSVQSYLDTSDTEKFNGKFRYSKIVGVIDDTDRSINSNLTSVMMRKDFYPTLNSTFYYEVCFQNEFETDCDDPVLSSTGFRVTEYPNFDVYVEDRSGKIVLYRLDTVTGEKVVLDSDVGDIDYVEGELKMYALTIIKGTYFDNRISLRVKPLSNDVKALREVYLDVDVANSSFTAYKE</sequence>
<dbReference type="Gene3D" id="3.30.300.200">
    <property type="match status" value="1"/>
</dbReference>
<proteinExistence type="predicted"/>
<name>A0A0E3FH85_9CAUD</name>
<dbReference type="RefSeq" id="YP_009140868.1">
    <property type="nucleotide sequence ID" value="NC_027132.1"/>
</dbReference>